<name>A0ABQ9GSG0_9NEOP</name>
<accession>A0ABQ9GSG0</accession>
<proteinExistence type="predicted"/>
<organism evidence="1 2">
    <name type="scientific">Dryococelus australis</name>
    <dbReference type="NCBI Taxonomy" id="614101"/>
    <lineage>
        <taxon>Eukaryota</taxon>
        <taxon>Metazoa</taxon>
        <taxon>Ecdysozoa</taxon>
        <taxon>Arthropoda</taxon>
        <taxon>Hexapoda</taxon>
        <taxon>Insecta</taxon>
        <taxon>Pterygota</taxon>
        <taxon>Neoptera</taxon>
        <taxon>Polyneoptera</taxon>
        <taxon>Phasmatodea</taxon>
        <taxon>Verophasmatodea</taxon>
        <taxon>Anareolatae</taxon>
        <taxon>Phasmatidae</taxon>
        <taxon>Eurycanthinae</taxon>
        <taxon>Dryococelus</taxon>
    </lineage>
</organism>
<evidence type="ECO:0000313" key="2">
    <source>
        <dbReference type="Proteomes" id="UP001159363"/>
    </source>
</evidence>
<evidence type="ECO:0000313" key="1">
    <source>
        <dbReference type="EMBL" id="KAJ8874935.1"/>
    </source>
</evidence>
<protein>
    <submittedName>
        <fullName evidence="1">Uncharacterized protein</fullName>
    </submittedName>
</protein>
<dbReference type="EMBL" id="JARBHB010000009">
    <property type="protein sequence ID" value="KAJ8874935.1"/>
    <property type="molecule type" value="Genomic_DNA"/>
</dbReference>
<comment type="caution">
    <text evidence="1">The sequence shown here is derived from an EMBL/GenBank/DDBJ whole genome shotgun (WGS) entry which is preliminary data.</text>
</comment>
<sequence length="449" mass="49158">MEEAVVTMEEAVVTMEEAVVIMQEAVVTMEEAVVTMEEAVVTMEEAVVIIEEAVFCVCRERKNSLQKITSFLQLTILEISGYVTALETNAGRKRWGKLEIPEKTRRLTASSATITTCENLGVTPPGIETGSPWWEASSRHSNIPAAVMNVDENLRVGRLAPCSTQPPRPSSQNRKFTLFCFPRGAGRALVSVYRSPRSSFVLSGRPDSGGDLRPGGLFLILAEGGGGMTEGGGWRGGGPVAGQREAACRDGAPTWPRRRSSSRAIKTNPARWRRHCSLVGARRVMSACRQFSVAANARCTCDCSSLIPIKAVHDKVSTFEINLRKKSLPLAACILTGALSDIRPLGSPLVDDWPIMNVVKYRVVSGVVWTNRTTVSSNTDSNRTGVLAAVDIAKSKYIHRIRLERASQKQSSDTHTTPCDRVKLCRERKGVRARQRRRIHAEQTAVSPT</sequence>
<reference evidence="1 2" key="1">
    <citation type="submission" date="2023-02" db="EMBL/GenBank/DDBJ databases">
        <title>LHISI_Scaffold_Assembly.</title>
        <authorList>
            <person name="Stuart O.P."/>
            <person name="Cleave R."/>
            <person name="Magrath M.J.L."/>
            <person name="Mikheyev A.S."/>
        </authorList>
    </citation>
    <scope>NUCLEOTIDE SEQUENCE [LARGE SCALE GENOMIC DNA]</scope>
    <source>
        <strain evidence="1">Daus_M_001</strain>
        <tissue evidence="1">Leg muscle</tissue>
    </source>
</reference>
<keyword evidence="2" id="KW-1185">Reference proteome</keyword>
<gene>
    <name evidence="1" type="ORF">PR048_022825</name>
</gene>
<dbReference type="Proteomes" id="UP001159363">
    <property type="component" value="Chromosome 8"/>
</dbReference>